<feature type="chain" id="PRO_5009105097" evidence="8">
    <location>
        <begin position="24"/>
        <end position="302"/>
    </location>
</feature>
<dbReference type="GO" id="GO:0004222">
    <property type="term" value="F:metalloendopeptidase activity"/>
    <property type="evidence" value="ECO:0007669"/>
    <property type="project" value="InterPro"/>
</dbReference>
<accession>A0A1D8AT60</accession>
<evidence type="ECO:0000313" key="10">
    <source>
        <dbReference type="EMBL" id="AOS44095.1"/>
    </source>
</evidence>
<evidence type="ECO:0000256" key="2">
    <source>
        <dbReference type="ARBA" id="ARBA00022723"/>
    </source>
</evidence>
<comment type="similarity">
    <text evidence="6">Belongs to the peptidase M48 family.</text>
</comment>
<dbReference type="RefSeq" id="WP_069961387.1">
    <property type="nucleotide sequence ID" value="NZ_CP016094.1"/>
</dbReference>
<evidence type="ECO:0000313" key="11">
    <source>
        <dbReference type="Proteomes" id="UP000095228"/>
    </source>
</evidence>
<feature type="compositionally biased region" description="Basic and acidic residues" evidence="7">
    <location>
        <begin position="267"/>
        <end position="277"/>
    </location>
</feature>
<keyword evidence="4 6" id="KW-0862">Zinc</keyword>
<dbReference type="STRING" id="1838286.Verru16b_01156"/>
<gene>
    <name evidence="10" type="primary">yfgC_2</name>
    <name evidence="10" type="ORF">Verru16b_01156</name>
</gene>
<dbReference type="PATRIC" id="fig|1838286.3.peg.1164"/>
<dbReference type="AlphaFoldDB" id="A0A1D8AT60"/>
<dbReference type="EMBL" id="CP016094">
    <property type="protein sequence ID" value="AOS44095.1"/>
    <property type="molecule type" value="Genomic_DNA"/>
</dbReference>
<dbReference type="PANTHER" id="PTHR22726:SF1">
    <property type="entry name" value="METALLOENDOPEPTIDASE OMA1, MITOCHONDRIAL"/>
    <property type="match status" value="1"/>
</dbReference>
<organism evidence="10 11">
    <name type="scientific">Lacunisphaera limnophila</name>
    <dbReference type="NCBI Taxonomy" id="1838286"/>
    <lineage>
        <taxon>Bacteria</taxon>
        <taxon>Pseudomonadati</taxon>
        <taxon>Verrucomicrobiota</taxon>
        <taxon>Opitutia</taxon>
        <taxon>Opitutales</taxon>
        <taxon>Opitutaceae</taxon>
        <taxon>Lacunisphaera</taxon>
    </lineage>
</organism>
<keyword evidence="3 6" id="KW-0378">Hydrolase</keyword>
<name>A0A1D8AT60_9BACT</name>
<evidence type="ECO:0000256" key="7">
    <source>
        <dbReference type="SAM" id="MobiDB-lite"/>
    </source>
</evidence>
<evidence type="ECO:0000256" key="5">
    <source>
        <dbReference type="ARBA" id="ARBA00023049"/>
    </source>
</evidence>
<evidence type="ECO:0000256" key="8">
    <source>
        <dbReference type="SAM" id="SignalP"/>
    </source>
</evidence>
<keyword evidence="11" id="KW-1185">Reference proteome</keyword>
<comment type="cofactor">
    <cofactor evidence="6">
        <name>Zn(2+)</name>
        <dbReference type="ChEBI" id="CHEBI:29105"/>
    </cofactor>
    <text evidence="6">Binds 1 zinc ion per subunit.</text>
</comment>
<feature type="domain" description="Peptidase M48" evidence="9">
    <location>
        <begin position="90"/>
        <end position="271"/>
    </location>
</feature>
<keyword evidence="8" id="KW-0732">Signal</keyword>
<dbReference type="KEGG" id="obg:Verru16b_01156"/>
<reference evidence="10 11" key="1">
    <citation type="submission" date="2016-06" db="EMBL/GenBank/DDBJ databases">
        <title>Three novel species with peptidoglycan cell walls form the new genus Lacunisphaera gen. nov. in the family Opitutaceae of the verrucomicrobial subdivision 4.</title>
        <authorList>
            <person name="Rast P."/>
            <person name="Gloeckner I."/>
            <person name="Jogler M."/>
            <person name="Boedeker C."/>
            <person name="Jeske O."/>
            <person name="Wiegand S."/>
            <person name="Reinhardt R."/>
            <person name="Schumann P."/>
            <person name="Rohde M."/>
            <person name="Spring S."/>
            <person name="Gloeckner F.O."/>
            <person name="Jogler C."/>
        </authorList>
    </citation>
    <scope>NUCLEOTIDE SEQUENCE [LARGE SCALE GENOMIC DNA]</scope>
    <source>
        <strain evidence="10 11">IG16b</strain>
    </source>
</reference>
<dbReference type="InterPro" id="IPR051156">
    <property type="entry name" value="Mito/Outer_Membr_Metalloprot"/>
</dbReference>
<keyword evidence="2" id="KW-0479">Metal-binding</keyword>
<keyword evidence="5 6" id="KW-0482">Metalloprotease</keyword>
<protein>
    <submittedName>
        <fullName evidence="10">TPR repeat-containing protein YfgC</fullName>
    </submittedName>
</protein>
<dbReference type="Gene3D" id="3.30.2010.10">
    <property type="entry name" value="Metalloproteases ('zincins'), catalytic domain"/>
    <property type="match status" value="1"/>
</dbReference>
<dbReference type="PANTHER" id="PTHR22726">
    <property type="entry name" value="METALLOENDOPEPTIDASE OMA1"/>
    <property type="match status" value="1"/>
</dbReference>
<dbReference type="GO" id="GO:0016020">
    <property type="term" value="C:membrane"/>
    <property type="evidence" value="ECO:0007669"/>
    <property type="project" value="TreeGrafter"/>
</dbReference>
<sequence>MNARLSLLGLAATLLLAGVPASAQLDFGKLSKGLDKLKQGLDTGKDAAKVAKGVTGIGPVEERNIGDAVALEIIAKYGGLDRDPDVLRHVNLVGRALAQFSDRPDLEWRFAVLASDSVNAFSAPGGYVFITRGLYERADSDDVLAGILGHEIAHITQRHALKIVERNEAAAGGKSLLLKRSSDARELNSQVEEANRELGVDLGALAKAIIETGFDAPTEYEADREGRLLAVSNGFAPGGLRAVLAGLRQTGEDRRTMFATHPPLGERLQRLPDEPAPRPRRRRRAPCRPPSPPTGNRRSWPS</sequence>
<evidence type="ECO:0000259" key="9">
    <source>
        <dbReference type="Pfam" id="PF01435"/>
    </source>
</evidence>
<proteinExistence type="inferred from homology"/>
<keyword evidence="1 6" id="KW-0645">Protease</keyword>
<dbReference type="Proteomes" id="UP000095228">
    <property type="component" value="Chromosome"/>
</dbReference>
<dbReference type="GO" id="GO:0046872">
    <property type="term" value="F:metal ion binding"/>
    <property type="evidence" value="ECO:0007669"/>
    <property type="project" value="UniProtKB-KW"/>
</dbReference>
<feature type="signal peptide" evidence="8">
    <location>
        <begin position="1"/>
        <end position="23"/>
    </location>
</feature>
<dbReference type="GO" id="GO:0051603">
    <property type="term" value="P:proteolysis involved in protein catabolic process"/>
    <property type="evidence" value="ECO:0007669"/>
    <property type="project" value="TreeGrafter"/>
</dbReference>
<feature type="region of interest" description="Disordered" evidence="7">
    <location>
        <begin position="263"/>
        <end position="302"/>
    </location>
</feature>
<dbReference type="OrthoDB" id="9810445at2"/>
<dbReference type="Pfam" id="PF01435">
    <property type="entry name" value="Peptidase_M48"/>
    <property type="match status" value="1"/>
</dbReference>
<evidence type="ECO:0000256" key="3">
    <source>
        <dbReference type="ARBA" id="ARBA00022801"/>
    </source>
</evidence>
<dbReference type="InterPro" id="IPR001915">
    <property type="entry name" value="Peptidase_M48"/>
</dbReference>
<evidence type="ECO:0000256" key="1">
    <source>
        <dbReference type="ARBA" id="ARBA00022670"/>
    </source>
</evidence>
<evidence type="ECO:0000256" key="4">
    <source>
        <dbReference type="ARBA" id="ARBA00022833"/>
    </source>
</evidence>
<evidence type="ECO:0000256" key="6">
    <source>
        <dbReference type="RuleBase" id="RU003983"/>
    </source>
</evidence>